<dbReference type="Pfam" id="PF10149">
    <property type="entry name" value="TM231"/>
    <property type="match status" value="1"/>
</dbReference>
<comment type="subcellular location">
    <subcellularLocation>
        <location evidence="1">Cell projection</location>
        <location evidence="1">Cilium membrane</location>
        <topology evidence="1">Multi-pass membrane protein</topology>
    </subcellularLocation>
</comment>
<proteinExistence type="inferred from homology"/>
<dbReference type="PANTHER" id="PTHR14605:SF1">
    <property type="entry name" value="TRANSMEMBRANE PROTEIN 231"/>
    <property type="match status" value="1"/>
</dbReference>
<dbReference type="GO" id="GO:0035869">
    <property type="term" value="C:ciliary transition zone"/>
    <property type="evidence" value="ECO:0007669"/>
    <property type="project" value="TreeGrafter"/>
</dbReference>
<keyword evidence="6 12" id="KW-1133">Transmembrane helix</keyword>
<evidence type="ECO:0000256" key="12">
    <source>
        <dbReference type="SAM" id="Phobius"/>
    </source>
</evidence>
<protein>
    <recommendedName>
        <fullName evidence="3">Transmembrane protein 231</fullName>
    </recommendedName>
</protein>
<evidence type="ECO:0000256" key="3">
    <source>
        <dbReference type="ARBA" id="ARBA00015087"/>
    </source>
</evidence>
<keyword evidence="8 12" id="KW-0472">Membrane</keyword>
<keyword evidence="9" id="KW-0325">Glycoprotein</keyword>
<reference evidence="14" key="1">
    <citation type="submission" date="2015-08" db="UniProtKB">
        <authorList>
            <consortium name="WormBaseParasite"/>
        </authorList>
    </citation>
    <scope>IDENTIFICATION</scope>
</reference>
<evidence type="ECO:0000313" key="13">
    <source>
        <dbReference type="Proteomes" id="UP000035681"/>
    </source>
</evidence>
<evidence type="ECO:0000256" key="5">
    <source>
        <dbReference type="ARBA" id="ARBA00022692"/>
    </source>
</evidence>
<keyword evidence="4" id="KW-1003">Cell membrane</keyword>
<evidence type="ECO:0000256" key="2">
    <source>
        <dbReference type="ARBA" id="ARBA00009082"/>
    </source>
</evidence>
<dbReference type="STRING" id="6248.A0A0K0EF44"/>
<dbReference type="GO" id="GO:0060271">
    <property type="term" value="P:cilium assembly"/>
    <property type="evidence" value="ECO:0007669"/>
    <property type="project" value="TreeGrafter"/>
</dbReference>
<dbReference type="AlphaFoldDB" id="A0A0K0EF44"/>
<sequence>MSYLSEIYTIPVVKRYVSTTLSMANFIKINFRLISFLLPLIVSFSSFGFWLKINFYKEQPKIKFTKQYIVSLNFGDKEIFWSSFQNYNEMYRSHLVVPSLKFIEMDNNYDKIIDSIQIDMTFENVTKNNDIMGKIFFGFLFETILDYRINWKFKTFVMGEYFLFNNGPINQINCFGDLYLESVNEYIDMKDIDSNKNITQIILNTTDISLDWFSKYIRDIKYSLNGKKFICNTSYFGNSSNINLSFIYKIPEQVIFYKTSILELVKWGLIQYVTFAILIRSFLNQFLKFLCVNNCLDTWIDK</sequence>
<evidence type="ECO:0000256" key="10">
    <source>
        <dbReference type="ARBA" id="ARBA00023273"/>
    </source>
</evidence>
<keyword evidence="13" id="KW-1185">Reference proteome</keyword>
<organism evidence="14">
    <name type="scientific">Strongyloides stercoralis</name>
    <name type="common">Threadworm</name>
    <dbReference type="NCBI Taxonomy" id="6248"/>
    <lineage>
        <taxon>Eukaryota</taxon>
        <taxon>Metazoa</taxon>
        <taxon>Ecdysozoa</taxon>
        <taxon>Nematoda</taxon>
        <taxon>Chromadorea</taxon>
        <taxon>Rhabditida</taxon>
        <taxon>Tylenchina</taxon>
        <taxon>Panagrolaimomorpha</taxon>
        <taxon>Strongyloidoidea</taxon>
        <taxon>Strongyloididae</taxon>
        <taxon>Strongyloides</taxon>
    </lineage>
</organism>
<keyword evidence="10" id="KW-0966">Cell projection</keyword>
<dbReference type="Proteomes" id="UP000035681">
    <property type="component" value="Unplaced"/>
</dbReference>
<dbReference type="GO" id="GO:0032880">
    <property type="term" value="P:regulation of protein localization"/>
    <property type="evidence" value="ECO:0007669"/>
    <property type="project" value="TreeGrafter"/>
</dbReference>
<evidence type="ECO:0000256" key="8">
    <source>
        <dbReference type="ARBA" id="ARBA00023136"/>
    </source>
</evidence>
<evidence type="ECO:0000256" key="11">
    <source>
        <dbReference type="ARBA" id="ARBA00024803"/>
    </source>
</evidence>
<evidence type="ECO:0000313" key="14">
    <source>
        <dbReference type="WBParaSite" id="SSTP_0000810800.1"/>
    </source>
</evidence>
<dbReference type="InterPro" id="IPR019306">
    <property type="entry name" value="TMEM231"/>
</dbReference>
<evidence type="ECO:0000256" key="9">
    <source>
        <dbReference type="ARBA" id="ARBA00023180"/>
    </source>
</evidence>
<keyword evidence="5 12" id="KW-0812">Transmembrane</keyword>
<dbReference type="PANTHER" id="PTHR14605">
    <property type="entry name" value="CHST5 PROTEIN"/>
    <property type="match status" value="1"/>
</dbReference>
<feature type="transmembrane region" description="Helical" evidence="12">
    <location>
        <begin position="29"/>
        <end position="51"/>
    </location>
</feature>
<comment type="similarity">
    <text evidence="2">Belongs to the TMEM231 family.</text>
</comment>
<evidence type="ECO:0000256" key="4">
    <source>
        <dbReference type="ARBA" id="ARBA00022475"/>
    </source>
</evidence>
<keyword evidence="7" id="KW-0969">Cilium</keyword>
<accession>A0A0K0EF44</accession>
<evidence type="ECO:0000256" key="1">
    <source>
        <dbReference type="ARBA" id="ARBA00004272"/>
    </source>
</evidence>
<dbReference type="WBParaSite" id="SSTP_0000810800.1">
    <property type="protein sequence ID" value="SSTP_0000810800.1"/>
    <property type="gene ID" value="SSTP_0000810800"/>
</dbReference>
<dbReference type="WBParaSite" id="TCONS_00013232.p1">
    <property type="protein sequence ID" value="TCONS_00013232.p1"/>
    <property type="gene ID" value="XLOC_009044"/>
</dbReference>
<dbReference type="GO" id="GO:0060170">
    <property type="term" value="C:ciliary membrane"/>
    <property type="evidence" value="ECO:0007669"/>
    <property type="project" value="UniProtKB-SubCell"/>
</dbReference>
<name>A0A0K0EF44_STRER</name>
<evidence type="ECO:0000256" key="6">
    <source>
        <dbReference type="ARBA" id="ARBA00022989"/>
    </source>
</evidence>
<evidence type="ECO:0000256" key="7">
    <source>
        <dbReference type="ARBA" id="ARBA00023069"/>
    </source>
</evidence>
<comment type="function">
    <text evidence="11">Transmembrane component of the tectonic-like complex, a complex localized at the transition zone of primary cilia and acting as a barrier that prevents diffusion of transmembrane proteins between the cilia and plasma membranes. Required for ciliogenesis and sonic hedgehog/SHH signaling.</text>
</comment>